<dbReference type="InterPro" id="IPR044919">
    <property type="entry name" value="HP0184-like_sf"/>
</dbReference>
<proteinExistence type="predicted"/>
<protein>
    <recommendedName>
        <fullName evidence="1">DUF1882 domain-containing protein</fullName>
    </recommendedName>
</protein>
<accession>A0A0S4XM26</accession>
<dbReference type="AlphaFoldDB" id="A0A0S4XM26"/>
<organism evidence="2">
    <name type="scientific">Sulfurovum sp. enrichment culture clone C5</name>
    <dbReference type="NCBI Taxonomy" id="497650"/>
    <lineage>
        <taxon>Bacteria</taxon>
        <taxon>Pseudomonadati</taxon>
        <taxon>Campylobacterota</taxon>
        <taxon>Epsilonproteobacteria</taxon>
        <taxon>Campylobacterales</taxon>
        <taxon>Sulfurovaceae</taxon>
        <taxon>Sulfurovum</taxon>
        <taxon>environmental samples</taxon>
    </lineage>
</organism>
<feature type="domain" description="DUF1882" evidence="1">
    <location>
        <begin position="10"/>
        <end position="66"/>
    </location>
</feature>
<name>A0A0S4XM26_9BACT</name>
<dbReference type="InterPro" id="IPR015061">
    <property type="entry name" value="DUF1882"/>
</dbReference>
<gene>
    <name evidence="2" type="ORF">BN3087_240032</name>
</gene>
<dbReference type="Gene3D" id="3.90.920.20">
    <property type="entry name" value="HP0184-like"/>
    <property type="match status" value="1"/>
</dbReference>
<evidence type="ECO:0000259" key="1">
    <source>
        <dbReference type="Pfam" id="PF08966"/>
    </source>
</evidence>
<sequence>MIDLINNLLIDKSFYYIKRDYVVKKIEFKNRTFYAKFEKIDKPLEIQNINDHLRKKITIASPLIKDGFTNNLVFIYKGDDGEKFYHTIKQLFLALKIEKYYIFEGKSEKHLQVFIPVNKLDLAQASIKLQEISTALALKLPIEWQALPNNNLPDDYNIFTLPYKIFE</sequence>
<evidence type="ECO:0000313" key="2">
    <source>
        <dbReference type="EMBL" id="CUV65293.1"/>
    </source>
</evidence>
<dbReference type="SUPFAM" id="SSF56747">
    <property type="entry name" value="Prim-pol domain"/>
    <property type="match status" value="1"/>
</dbReference>
<dbReference type="EMBL" id="FAXN01000023">
    <property type="protein sequence ID" value="CUV65293.1"/>
    <property type="molecule type" value="Genomic_DNA"/>
</dbReference>
<dbReference type="Pfam" id="PF08966">
    <property type="entry name" value="DUF1882"/>
    <property type="match status" value="1"/>
</dbReference>
<reference evidence="2" key="1">
    <citation type="submission" date="2015-11" db="EMBL/GenBank/DDBJ databases">
        <authorList>
            <person name="Zhang Y."/>
            <person name="Guo Z."/>
        </authorList>
    </citation>
    <scope>NUCLEOTIDE SEQUENCE</scope>
    <source>
        <strain evidence="2">BN30871</strain>
    </source>
</reference>